<name>A0ABV9VA44_STRAZ</name>
<dbReference type="RefSeq" id="WP_051709075.1">
    <property type="nucleotide sequence ID" value="NZ_JBFBDJ010000011.1"/>
</dbReference>
<sequence length="101" mass="10819">MNDSAWPDEPTPEQVRRGWAATVSALPAGTRVTGQVVACPPFGVFLRIDDVPDALGLADIGSMPAGASLPALGARISGEVVWHTDHNHQVRIRLSEWLDHS</sequence>
<reference evidence="2" key="1">
    <citation type="journal article" date="2019" name="Int. J. Syst. Evol. Microbiol.">
        <title>The Global Catalogue of Microorganisms (GCM) 10K type strain sequencing project: providing services to taxonomists for standard genome sequencing and annotation.</title>
        <authorList>
            <consortium name="The Broad Institute Genomics Platform"/>
            <consortium name="The Broad Institute Genome Sequencing Center for Infectious Disease"/>
            <person name="Wu L."/>
            <person name="Ma J."/>
        </authorList>
    </citation>
    <scope>NUCLEOTIDE SEQUENCE [LARGE SCALE GENOMIC DNA]</scope>
    <source>
        <strain evidence="2">ICMP 257</strain>
    </source>
</reference>
<dbReference type="GeneID" id="31231309"/>
<comment type="caution">
    <text evidence="1">The sequence shown here is derived from an EMBL/GenBank/DDBJ whole genome shotgun (WGS) entry which is preliminary data.</text>
</comment>
<dbReference type="Proteomes" id="UP001595908">
    <property type="component" value="Unassembled WGS sequence"/>
</dbReference>
<evidence type="ECO:0000313" key="2">
    <source>
        <dbReference type="Proteomes" id="UP001595908"/>
    </source>
</evidence>
<evidence type="ECO:0000313" key="1">
    <source>
        <dbReference type="EMBL" id="MFC4980047.1"/>
    </source>
</evidence>
<evidence type="ECO:0008006" key="3">
    <source>
        <dbReference type="Google" id="ProtNLM"/>
    </source>
</evidence>
<accession>A0ABV9VA44</accession>
<protein>
    <recommendedName>
        <fullName evidence="3">S1 motif domain-containing protein</fullName>
    </recommendedName>
</protein>
<proteinExistence type="predicted"/>
<dbReference type="EMBL" id="JBHSJE010000004">
    <property type="protein sequence ID" value="MFC4980047.1"/>
    <property type="molecule type" value="Genomic_DNA"/>
</dbReference>
<keyword evidence="2" id="KW-1185">Reference proteome</keyword>
<gene>
    <name evidence="1" type="ORF">ACFPL4_17080</name>
</gene>
<organism evidence="1 2">
    <name type="scientific">Streptomyces atroolivaceus</name>
    <dbReference type="NCBI Taxonomy" id="66869"/>
    <lineage>
        <taxon>Bacteria</taxon>
        <taxon>Bacillati</taxon>
        <taxon>Actinomycetota</taxon>
        <taxon>Actinomycetes</taxon>
        <taxon>Kitasatosporales</taxon>
        <taxon>Streptomycetaceae</taxon>
        <taxon>Streptomyces</taxon>
    </lineage>
</organism>